<dbReference type="KEGG" id="echi:FKX85_09545"/>
<evidence type="ECO:0000313" key="1">
    <source>
        <dbReference type="EMBL" id="QDH79262.1"/>
    </source>
</evidence>
<reference evidence="1 2" key="1">
    <citation type="submission" date="2019-06" db="EMBL/GenBank/DDBJ databases">
        <title>Echinicola alkalisoli sp. nov. isolated from saline soil.</title>
        <authorList>
            <person name="Sun J.-Q."/>
            <person name="Xu L."/>
        </authorList>
    </citation>
    <scope>NUCLEOTIDE SEQUENCE [LARGE SCALE GENOMIC DNA]</scope>
    <source>
        <strain evidence="1 2">LN3S3</strain>
    </source>
</reference>
<dbReference type="AlphaFoldDB" id="A0A514CHG2"/>
<organism evidence="1 2">
    <name type="scientific">Echinicola soli</name>
    <dbReference type="NCBI Taxonomy" id="2591634"/>
    <lineage>
        <taxon>Bacteria</taxon>
        <taxon>Pseudomonadati</taxon>
        <taxon>Bacteroidota</taxon>
        <taxon>Cytophagia</taxon>
        <taxon>Cytophagales</taxon>
        <taxon>Cyclobacteriaceae</taxon>
        <taxon>Echinicola</taxon>
    </lineage>
</organism>
<accession>A0A514CHG2</accession>
<name>A0A514CHG2_9BACT</name>
<dbReference type="EMBL" id="CP041253">
    <property type="protein sequence ID" value="QDH79262.1"/>
    <property type="molecule type" value="Genomic_DNA"/>
</dbReference>
<gene>
    <name evidence="1" type="ORF">FKX85_09545</name>
</gene>
<proteinExistence type="predicted"/>
<dbReference type="Proteomes" id="UP000316614">
    <property type="component" value="Chromosome"/>
</dbReference>
<dbReference type="RefSeq" id="WP_141614509.1">
    <property type="nucleotide sequence ID" value="NZ_CP041253.1"/>
</dbReference>
<protein>
    <submittedName>
        <fullName evidence="1">Uncharacterized protein</fullName>
    </submittedName>
</protein>
<evidence type="ECO:0000313" key="2">
    <source>
        <dbReference type="Proteomes" id="UP000316614"/>
    </source>
</evidence>
<keyword evidence="2" id="KW-1185">Reference proteome</keyword>
<sequence>MNRIKWLILLACITNCNGISDYDWKTTTKITFINETSEIISVVGGGDCKESDILPNSTQQYVHKQLQSGNSKRDKPNLNNLSVFIPCSFFYGDTGKCETDVNTVEEWEDLKQTGELEFEFTFRFTEEKKEKAEECN</sequence>